<keyword evidence="4" id="KW-0804">Transcription</keyword>
<evidence type="ECO:0000256" key="7">
    <source>
        <dbReference type="SAM" id="MobiDB-lite"/>
    </source>
</evidence>
<comment type="subcellular location">
    <subcellularLocation>
        <location evidence="1">Nucleus</location>
    </subcellularLocation>
</comment>
<name>A0AAD9LP33_9STRA</name>
<reference evidence="9" key="1">
    <citation type="submission" date="2023-08" db="EMBL/GenBank/DDBJ databases">
        <title>Reference Genome Resource for the Citrus Pathogen Phytophthora citrophthora.</title>
        <authorList>
            <person name="Moller H."/>
            <person name="Coetzee B."/>
            <person name="Rose L.J."/>
            <person name="Van Niekerk J.M."/>
        </authorList>
    </citation>
    <scope>NUCLEOTIDE SEQUENCE</scope>
    <source>
        <strain evidence="9">STE-U-9442</strain>
    </source>
</reference>
<feature type="coiled-coil region" evidence="6">
    <location>
        <begin position="301"/>
        <end position="328"/>
    </location>
</feature>
<dbReference type="InterPro" id="IPR009057">
    <property type="entry name" value="Homeodomain-like_sf"/>
</dbReference>
<dbReference type="Gene3D" id="1.10.10.60">
    <property type="entry name" value="Homeodomain-like"/>
    <property type="match status" value="1"/>
</dbReference>
<evidence type="ECO:0000256" key="3">
    <source>
        <dbReference type="ARBA" id="ARBA00023015"/>
    </source>
</evidence>
<dbReference type="GO" id="GO:0000812">
    <property type="term" value="C:Swr1 complex"/>
    <property type="evidence" value="ECO:0007669"/>
    <property type="project" value="TreeGrafter"/>
</dbReference>
<dbReference type="Proteomes" id="UP001259832">
    <property type="component" value="Unassembled WGS sequence"/>
</dbReference>
<dbReference type="GO" id="GO:0003714">
    <property type="term" value="F:transcription corepressor activity"/>
    <property type="evidence" value="ECO:0007669"/>
    <property type="project" value="TreeGrafter"/>
</dbReference>
<dbReference type="GO" id="GO:0008168">
    <property type="term" value="F:methyltransferase activity"/>
    <property type="evidence" value="ECO:0007669"/>
    <property type="project" value="UniProtKB-KW"/>
</dbReference>
<gene>
    <name evidence="9" type="ORF">P3T76_005783</name>
</gene>
<dbReference type="GO" id="GO:0006338">
    <property type="term" value="P:chromatin remodeling"/>
    <property type="evidence" value="ECO:0007669"/>
    <property type="project" value="InterPro"/>
</dbReference>
<feature type="coiled-coil region" evidence="6">
    <location>
        <begin position="409"/>
        <end position="436"/>
    </location>
</feature>
<dbReference type="Pfam" id="PF16282">
    <property type="entry name" value="SANT_DAMP1_like"/>
    <property type="match status" value="1"/>
</dbReference>
<dbReference type="GO" id="GO:0006281">
    <property type="term" value="P:DNA repair"/>
    <property type="evidence" value="ECO:0007669"/>
    <property type="project" value="InterPro"/>
</dbReference>
<dbReference type="GO" id="GO:0032259">
    <property type="term" value="P:methylation"/>
    <property type="evidence" value="ECO:0007669"/>
    <property type="project" value="UniProtKB-KW"/>
</dbReference>
<dbReference type="AlphaFoldDB" id="A0AAD9LP33"/>
<dbReference type="SUPFAM" id="SSF46689">
    <property type="entry name" value="Homeodomain-like"/>
    <property type="match status" value="1"/>
</dbReference>
<dbReference type="SMART" id="SM00717">
    <property type="entry name" value="SANT"/>
    <property type="match status" value="1"/>
</dbReference>
<dbReference type="PROSITE" id="PS50090">
    <property type="entry name" value="MYB_LIKE"/>
    <property type="match status" value="1"/>
</dbReference>
<evidence type="ECO:0000313" key="9">
    <source>
        <dbReference type="EMBL" id="KAK1943146.1"/>
    </source>
</evidence>
<evidence type="ECO:0000256" key="4">
    <source>
        <dbReference type="ARBA" id="ARBA00023163"/>
    </source>
</evidence>
<feature type="region of interest" description="Disordered" evidence="7">
    <location>
        <begin position="231"/>
        <end position="274"/>
    </location>
</feature>
<keyword evidence="9" id="KW-0808">Transferase</keyword>
<evidence type="ECO:0000313" key="10">
    <source>
        <dbReference type="Proteomes" id="UP001259832"/>
    </source>
</evidence>
<feature type="region of interest" description="Disordered" evidence="7">
    <location>
        <begin position="14"/>
        <end position="55"/>
    </location>
</feature>
<dbReference type="Pfam" id="PF05499">
    <property type="entry name" value="DMAP1"/>
    <property type="match status" value="1"/>
</dbReference>
<accession>A0AAD9LP33</accession>
<dbReference type="InterPro" id="IPR027109">
    <property type="entry name" value="Swc4/Dmap1"/>
</dbReference>
<evidence type="ECO:0000259" key="8">
    <source>
        <dbReference type="PROSITE" id="PS50090"/>
    </source>
</evidence>
<feature type="region of interest" description="Disordered" evidence="7">
    <location>
        <begin position="490"/>
        <end position="526"/>
    </location>
</feature>
<feature type="compositionally biased region" description="Low complexity" evidence="7">
    <location>
        <begin position="261"/>
        <end position="274"/>
    </location>
</feature>
<dbReference type="PANTHER" id="PTHR12855">
    <property type="entry name" value="DNA METHYLTRANSFERASE 1-ASSOCIATED PROTEIN 1 FAMILY MEMBER"/>
    <property type="match status" value="1"/>
</dbReference>
<dbReference type="GO" id="GO:0035267">
    <property type="term" value="C:NuA4 histone acetyltransferase complex"/>
    <property type="evidence" value="ECO:0007669"/>
    <property type="project" value="InterPro"/>
</dbReference>
<dbReference type="EMBL" id="JASMQC010000008">
    <property type="protein sequence ID" value="KAK1943146.1"/>
    <property type="molecule type" value="Genomic_DNA"/>
</dbReference>
<proteinExistence type="predicted"/>
<keyword evidence="9" id="KW-0489">Methyltransferase</keyword>
<dbReference type="InterPro" id="IPR008468">
    <property type="entry name" value="DMAP1"/>
</dbReference>
<keyword evidence="10" id="KW-1185">Reference proteome</keyword>
<dbReference type="GO" id="GO:0000122">
    <property type="term" value="P:negative regulation of transcription by RNA polymerase II"/>
    <property type="evidence" value="ECO:0007669"/>
    <property type="project" value="TreeGrafter"/>
</dbReference>
<organism evidence="9 10">
    <name type="scientific">Phytophthora citrophthora</name>
    <dbReference type="NCBI Taxonomy" id="4793"/>
    <lineage>
        <taxon>Eukaryota</taxon>
        <taxon>Sar</taxon>
        <taxon>Stramenopiles</taxon>
        <taxon>Oomycota</taxon>
        <taxon>Peronosporomycetes</taxon>
        <taxon>Peronosporales</taxon>
        <taxon>Peronosporaceae</taxon>
        <taxon>Phytophthora</taxon>
    </lineage>
</organism>
<comment type="caution">
    <text evidence="9">The sequence shown here is derived from an EMBL/GenBank/DDBJ whole genome shotgun (WGS) entry which is preliminary data.</text>
</comment>
<sequence length="545" mass="60964">MVNMSDVAQILGLAGPKTGANGASASDLDQLKPSGTPLGRGKQTSSSSKQKKLTGMQREVLELLESNHRASHALYQGFGKTSLKQKWQERKKSPAVKWIRKSFRNPARAALAGENGEEGLTLSHWGKAHLEQPDYVFARFNVKNETASYTTEEYQAALAHHQDPMMKWSKEETDLLLKLCQNFDLRWVVISDKYNANPIAKGASRSVEDIKYRYYEVVRLLAEYRDKKARGGLEKKTPADGTPGDTATPVVAAMSEPGAGTSTPSTAVPTTPASSASEHYKFNIAYEKQRKRQLDLTFARTVEEENEIRRLNDELRGVEQQLKKVAVKADLKKKKELADVPYEIKRTLPTGVILRSSLLALPQQKHALSAKLLKKLQLLLDEMGVPARPMPTKPVCETFDKVRQDAVGLLSLRKHLKSKQNEAQALRERYHALTGQEYKPITTPVTLSALIHAKLIYSHAQIDQATLRWPMEEMVLVYLQQTRRQSAKYCDSVDTGKTSKHSEKALRAAKRRSSSGTPGLPAKRNKKLMPAIRPSGFINYSRLEL</sequence>
<evidence type="ECO:0000256" key="6">
    <source>
        <dbReference type="SAM" id="Coils"/>
    </source>
</evidence>
<evidence type="ECO:0000256" key="5">
    <source>
        <dbReference type="ARBA" id="ARBA00023242"/>
    </source>
</evidence>
<evidence type="ECO:0000256" key="2">
    <source>
        <dbReference type="ARBA" id="ARBA00022853"/>
    </source>
</evidence>
<feature type="domain" description="Myb-like" evidence="8">
    <location>
        <begin position="167"/>
        <end position="218"/>
    </location>
</feature>
<keyword evidence="3" id="KW-0805">Transcription regulation</keyword>
<evidence type="ECO:0000256" key="1">
    <source>
        <dbReference type="ARBA" id="ARBA00004123"/>
    </source>
</evidence>
<keyword evidence="6" id="KW-0175">Coiled coil</keyword>
<protein>
    <submittedName>
        <fullName evidence="9">DNA methyltransferase 1-associated protein 1</fullName>
    </submittedName>
</protein>
<keyword evidence="5" id="KW-0539">Nucleus</keyword>
<dbReference type="PANTHER" id="PTHR12855:SF10">
    <property type="entry name" value="DNA METHYLTRANSFERASE 1-ASSOCIATED PROTEIN 1"/>
    <property type="match status" value="1"/>
</dbReference>
<dbReference type="InterPro" id="IPR032563">
    <property type="entry name" value="DAMP1_SANT-like"/>
</dbReference>
<dbReference type="InterPro" id="IPR001005">
    <property type="entry name" value="SANT/Myb"/>
</dbReference>
<keyword evidence="2" id="KW-0156">Chromatin regulator</keyword>